<accession>A0A9P0KQ43</accession>
<keyword evidence="2" id="KW-1185">Reference proteome</keyword>
<evidence type="ECO:0000313" key="1">
    <source>
        <dbReference type="EMBL" id="CAH1975106.1"/>
    </source>
</evidence>
<name>A0A9P0KQ43_ACAOB</name>
<dbReference type="Proteomes" id="UP001152888">
    <property type="component" value="Unassembled WGS sequence"/>
</dbReference>
<reference evidence="1" key="1">
    <citation type="submission" date="2022-03" db="EMBL/GenBank/DDBJ databases">
        <authorList>
            <person name="Sayadi A."/>
        </authorList>
    </citation>
    <scope>NUCLEOTIDE SEQUENCE</scope>
</reference>
<dbReference type="OrthoDB" id="6727017at2759"/>
<dbReference type="EMBL" id="CAKOFQ010006833">
    <property type="protein sequence ID" value="CAH1975106.1"/>
    <property type="molecule type" value="Genomic_DNA"/>
</dbReference>
<protein>
    <submittedName>
        <fullName evidence="1">Uncharacterized protein</fullName>
    </submittedName>
</protein>
<dbReference type="AlphaFoldDB" id="A0A9P0KQ43"/>
<gene>
    <name evidence="1" type="ORF">ACAOBT_LOCUS11448</name>
</gene>
<proteinExistence type="predicted"/>
<evidence type="ECO:0000313" key="2">
    <source>
        <dbReference type="Proteomes" id="UP001152888"/>
    </source>
</evidence>
<comment type="caution">
    <text evidence="1">The sequence shown here is derived from an EMBL/GenBank/DDBJ whole genome shotgun (WGS) entry which is preliminary data.</text>
</comment>
<sequence>MYTSTYEGHISEDFDNGDNRNYCANSRQFSVSSLLRLGNKRRASDADSGEGRQRKVCDIELTGRFS</sequence>
<organism evidence="1 2">
    <name type="scientific">Acanthoscelides obtectus</name>
    <name type="common">Bean weevil</name>
    <name type="synonym">Bruchus obtectus</name>
    <dbReference type="NCBI Taxonomy" id="200917"/>
    <lineage>
        <taxon>Eukaryota</taxon>
        <taxon>Metazoa</taxon>
        <taxon>Ecdysozoa</taxon>
        <taxon>Arthropoda</taxon>
        <taxon>Hexapoda</taxon>
        <taxon>Insecta</taxon>
        <taxon>Pterygota</taxon>
        <taxon>Neoptera</taxon>
        <taxon>Endopterygota</taxon>
        <taxon>Coleoptera</taxon>
        <taxon>Polyphaga</taxon>
        <taxon>Cucujiformia</taxon>
        <taxon>Chrysomeloidea</taxon>
        <taxon>Chrysomelidae</taxon>
        <taxon>Bruchinae</taxon>
        <taxon>Bruchini</taxon>
        <taxon>Acanthoscelides</taxon>
    </lineage>
</organism>